<evidence type="ECO:0000313" key="2">
    <source>
        <dbReference type="Proteomes" id="UP000499080"/>
    </source>
</evidence>
<comment type="caution">
    <text evidence="1">The sequence shown here is derived from an EMBL/GenBank/DDBJ whole genome shotgun (WGS) entry which is preliminary data.</text>
</comment>
<dbReference type="Proteomes" id="UP000499080">
    <property type="component" value="Unassembled WGS sequence"/>
</dbReference>
<dbReference type="AlphaFoldDB" id="A0A4Y2PPE1"/>
<sequence>MVWTASTLVRWCGTIVSGLPYTIHLAGTRTVTPLMLYINPLGEQLARVLPNPSIFPFLDGPPNAYSKWRRVMEIGRSWISNLLLQGMNILTSFHTGYRFWHWTGRFTWSKVLLNGRILKWNGLKWS</sequence>
<proteinExistence type="predicted"/>
<accession>A0A4Y2PPE1</accession>
<keyword evidence="2" id="KW-1185">Reference proteome</keyword>
<dbReference type="EMBL" id="BGPR01011754">
    <property type="protein sequence ID" value="GBN52793.1"/>
    <property type="molecule type" value="Genomic_DNA"/>
</dbReference>
<reference evidence="1 2" key="1">
    <citation type="journal article" date="2019" name="Sci. Rep.">
        <title>Orb-weaving spider Araneus ventricosus genome elucidates the spidroin gene catalogue.</title>
        <authorList>
            <person name="Kono N."/>
            <person name="Nakamura H."/>
            <person name="Ohtoshi R."/>
            <person name="Moran D.A.P."/>
            <person name="Shinohara A."/>
            <person name="Yoshida Y."/>
            <person name="Fujiwara M."/>
            <person name="Mori M."/>
            <person name="Tomita M."/>
            <person name="Arakawa K."/>
        </authorList>
    </citation>
    <scope>NUCLEOTIDE SEQUENCE [LARGE SCALE GENOMIC DNA]</scope>
</reference>
<protein>
    <submittedName>
        <fullName evidence="1">Uncharacterized protein</fullName>
    </submittedName>
</protein>
<evidence type="ECO:0000313" key="1">
    <source>
        <dbReference type="EMBL" id="GBN52793.1"/>
    </source>
</evidence>
<organism evidence="1 2">
    <name type="scientific">Araneus ventricosus</name>
    <name type="common">Orbweaver spider</name>
    <name type="synonym">Epeira ventricosa</name>
    <dbReference type="NCBI Taxonomy" id="182803"/>
    <lineage>
        <taxon>Eukaryota</taxon>
        <taxon>Metazoa</taxon>
        <taxon>Ecdysozoa</taxon>
        <taxon>Arthropoda</taxon>
        <taxon>Chelicerata</taxon>
        <taxon>Arachnida</taxon>
        <taxon>Araneae</taxon>
        <taxon>Araneomorphae</taxon>
        <taxon>Entelegynae</taxon>
        <taxon>Araneoidea</taxon>
        <taxon>Araneidae</taxon>
        <taxon>Araneus</taxon>
    </lineage>
</organism>
<gene>
    <name evidence="1" type="ORF">AVEN_51404_1</name>
</gene>
<name>A0A4Y2PPE1_ARAVE</name>